<proteinExistence type="predicted"/>
<dbReference type="Proteomes" id="UP000203464">
    <property type="component" value="Unassembled WGS sequence"/>
</dbReference>
<sequence>MSTETTSPETALSATHVDAIDLSKPQLLGLFGGGDGPRALLRSPDGTIVTASVADVTPLGEVIAITDTYVLLRDEDATIRRLTLPA</sequence>
<evidence type="ECO:0000313" key="2">
    <source>
        <dbReference type="Proteomes" id="UP000203464"/>
    </source>
</evidence>
<dbReference type="OrthoDB" id="7874775at2"/>
<evidence type="ECO:0008006" key="3">
    <source>
        <dbReference type="Google" id="ProtNLM"/>
    </source>
</evidence>
<keyword evidence="2" id="KW-1185">Reference proteome</keyword>
<name>A0A238JRR6_9RHOB</name>
<protein>
    <recommendedName>
        <fullName evidence="3">Type IV pilus biogenesis</fullName>
    </recommendedName>
</protein>
<reference evidence="2" key="1">
    <citation type="submission" date="2017-05" db="EMBL/GenBank/DDBJ databases">
        <authorList>
            <person name="Rodrigo-Torres L."/>
            <person name="Arahal R. D."/>
            <person name="Lucena T."/>
        </authorList>
    </citation>
    <scope>NUCLEOTIDE SEQUENCE [LARGE SCALE GENOMIC DNA]</scope>
    <source>
        <strain evidence="2">CECT 8868</strain>
    </source>
</reference>
<gene>
    <name evidence="1" type="ORF">OCA8868_00735</name>
</gene>
<dbReference type="AlphaFoldDB" id="A0A238JRR6"/>
<dbReference type="EMBL" id="FXYD01000001">
    <property type="protein sequence ID" value="SMX32436.1"/>
    <property type="molecule type" value="Genomic_DNA"/>
</dbReference>
<evidence type="ECO:0000313" key="1">
    <source>
        <dbReference type="EMBL" id="SMX32436.1"/>
    </source>
</evidence>
<organism evidence="1 2">
    <name type="scientific">Octadecabacter ascidiaceicola</name>
    <dbReference type="NCBI Taxonomy" id="1655543"/>
    <lineage>
        <taxon>Bacteria</taxon>
        <taxon>Pseudomonadati</taxon>
        <taxon>Pseudomonadota</taxon>
        <taxon>Alphaproteobacteria</taxon>
        <taxon>Rhodobacterales</taxon>
        <taxon>Roseobacteraceae</taxon>
        <taxon>Octadecabacter</taxon>
    </lineage>
</organism>
<dbReference type="RefSeq" id="WP_093995147.1">
    <property type="nucleotide sequence ID" value="NZ_FXYD01000001.1"/>
</dbReference>
<accession>A0A238JRR6</accession>